<dbReference type="RefSeq" id="WP_254970031.1">
    <property type="nucleotide sequence ID" value="NZ_JANDWU010000012.1"/>
</dbReference>
<proteinExistence type="predicted"/>
<gene>
    <name evidence="1" type="ORF">NNC68_08015</name>
</gene>
<sequence length="81" mass="9264">MVITDCNKCPSRNSCNVIKTGEWDKCTMVQHHWDERGFELFKMVLPAIIQTEKGMPISEQVSLAQEATSIAIDQLKNNPKW</sequence>
<comment type="caution">
    <text evidence="1">The sequence shown here is derived from an EMBL/GenBank/DDBJ whole genome shotgun (WGS) entry which is preliminary data.</text>
</comment>
<protein>
    <submittedName>
        <fullName evidence="1">Uncharacterized protein</fullName>
    </submittedName>
</protein>
<accession>A0AAW5IAF2</accession>
<organism evidence="1 2">
    <name type="scientific">Segatella copri</name>
    <dbReference type="NCBI Taxonomy" id="165179"/>
    <lineage>
        <taxon>Bacteria</taxon>
        <taxon>Pseudomonadati</taxon>
        <taxon>Bacteroidota</taxon>
        <taxon>Bacteroidia</taxon>
        <taxon>Bacteroidales</taxon>
        <taxon>Prevotellaceae</taxon>
        <taxon>Segatella</taxon>
    </lineage>
</organism>
<dbReference type="AlphaFoldDB" id="A0AAW5IAF2"/>
<name>A0AAW5IAF2_9BACT</name>
<evidence type="ECO:0000313" key="1">
    <source>
        <dbReference type="EMBL" id="MCP9549417.1"/>
    </source>
</evidence>
<dbReference type="EMBL" id="JANDWU010000012">
    <property type="protein sequence ID" value="MCP9549417.1"/>
    <property type="molecule type" value="Genomic_DNA"/>
</dbReference>
<evidence type="ECO:0000313" key="2">
    <source>
        <dbReference type="Proteomes" id="UP001205506"/>
    </source>
</evidence>
<reference evidence="1" key="1">
    <citation type="submission" date="2022-07" db="EMBL/GenBank/DDBJ databases">
        <title>Prevotella copri.</title>
        <authorList>
            <person name="Yang C."/>
        </authorList>
    </citation>
    <scope>NUCLEOTIDE SEQUENCE</scope>
    <source>
        <strain evidence="1">HF1805</strain>
    </source>
</reference>
<dbReference type="Proteomes" id="UP001205506">
    <property type="component" value="Unassembled WGS sequence"/>
</dbReference>